<feature type="domain" description="O-methyltransferase dimerisation" evidence="6">
    <location>
        <begin position="62"/>
        <end position="130"/>
    </location>
</feature>
<proteinExistence type="predicted"/>
<dbReference type="GO" id="GO:0008171">
    <property type="term" value="F:O-methyltransferase activity"/>
    <property type="evidence" value="ECO:0007669"/>
    <property type="project" value="InterPro"/>
</dbReference>
<dbReference type="Proteomes" id="UP001438707">
    <property type="component" value="Unassembled WGS sequence"/>
</dbReference>
<dbReference type="Pfam" id="PF00891">
    <property type="entry name" value="Methyltransf_2"/>
    <property type="match status" value="1"/>
</dbReference>
<accession>A0AAW1RQB6</accession>
<dbReference type="PANTHER" id="PTHR43712:SF2">
    <property type="entry name" value="O-METHYLTRANSFERASE CICE"/>
    <property type="match status" value="1"/>
</dbReference>
<evidence type="ECO:0000313" key="7">
    <source>
        <dbReference type="EMBL" id="KAK9835678.1"/>
    </source>
</evidence>
<reference evidence="7 8" key="1">
    <citation type="journal article" date="2024" name="Nat. Commun.">
        <title>Phylogenomics reveals the evolutionary origins of lichenization in chlorophyte algae.</title>
        <authorList>
            <person name="Puginier C."/>
            <person name="Libourel C."/>
            <person name="Otte J."/>
            <person name="Skaloud P."/>
            <person name="Haon M."/>
            <person name="Grisel S."/>
            <person name="Petersen M."/>
            <person name="Berrin J.G."/>
            <person name="Delaux P.M."/>
            <person name="Dal Grande F."/>
            <person name="Keller J."/>
        </authorList>
    </citation>
    <scope>NUCLEOTIDE SEQUENCE [LARGE SCALE GENOMIC DNA]</scope>
    <source>
        <strain evidence="7 8">SAG 2145</strain>
    </source>
</reference>
<organism evidence="7 8">
    <name type="scientific">Apatococcus lobatus</name>
    <dbReference type="NCBI Taxonomy" id="904363"/>
    <lineage>
        <taxon>Eukaryota</taxon>
        <taxon>Viridiplantae</taxon>
        <taxon>Chlorophyta</taxon>
        <taxon>core chlorophytes</taxon>
        <taxon>Trebouxiophyceae</taxon>
        <taxon>Chlorellales</taxon>
        <taxon>Chlorellaceae</taxon>
        <taxon>Apatococcus</taxon>
    </lineage>
</organism>
<evidence type="ECO:0008006" key="9">
    <source>
        <dbReference type="Google" id="ProtNLM"/>
    </source>
</evidence>
<evidence type="ECO:0000259" key="5">
    <source>
        <dbReference type="Pfam" id="PF00891"/>
    </source>
</evidence>
<keyword evidence="1" id="KW-0489">Methyltransferase</keyword>
<evidence type="ECO:0000256" key="4">
    <source>
        <dbReference type="PIRSR" id="PIRSR005739-1"/>
    </source>
</evidence>
<dbReference type="InterPro" id="IPR036390">
    <property type="entry name" value="WH_DNA-bd_sf"/>
</dbReference>
<dbReference type="GO" id="GO:0046983">
    <property type="term" value="F:protein dimerization activity"/>
    <property type="evidence" value="ECO:0007669"/>
    <property type="project" value="InterPro"/>
</dbReference>
<evidence type="ECO:0000256" key="2">
    <source>
        <dbReference type="ARBA" id="ARBA00022679"/>
    </source>
</evidence>
<dbReference type="SUPFAM" id="SSF46785">
    <property type="entry name" value="Winged helix' DNA-binding domain"/>
    <property type="match status" value="1"/>
</dbReference>
<keyword evidence="8" id="KW-1185">Reference proteome</keyword>
<dbReference type="GO" id="GO:0032259">
    <property type="term" value="P:methylation"/>
    <property type="evidence" value="ECO:0007669"/>
    <property type="project" value="UniProtKB-KW"/>
</dbReference>
<dbReference type="InterPro" id="IPR029063">
    <property type="entry name" value="SAM-dependent_MTases_sf"/>
</dbReference>
<name>A0AAW1RQB6_9CHLO</name>
<dbReference type="InterPro" id="IPR001077">
    <property type="entry name" value="COMT_C"/>
</dbReference>
<keyword evidence="2" id="KW-0808">Transferase</keyword>
<dbReference type="InterPro" id="IPR036388">
    <property type="entry name" value="WH-like_DNA-bd_sf"/>
</dbReference>
<dbReference type="InterPro" id="IPR012967">
    <property type="entry name" value="COMT_dimerisation"/>
</dbReference>
<comment type="caution">
    <text evidence="7">The sequence shown here is derived from an EMBL/GenBank/DDBJ whole genome shotgun (WGS) entry which is preliminary data.</text>
</comment>
<dbReference type="SUPFAM" id="SSF53335">
    <property type="entry name" value="S-adenosyl-L-methionine-dependent methyltransferases"/>
    <property type="match status" value="1"/>
</dbReference>
<evidence type="ECO:0000313" key="8">
    <source>
        <dbReference type="Proteomes" id="UP001438707"/>
    </source>
</evidence>
<dbReference type="Gene3D" id="3.40.50.150">
    <property type="entry name" value="Vaccinia Virus protein VP39"/>
    <property type="match status" value="1"/>
</dbReference>
<sequence length="395" mass="43872">MLWPGLPSEEALMRPGPDPSTVPWPLLKAGMALGRFLELLPNWMLPAGPQLLQLAAVAQFKAQTIKALAVLGIADMLGSGPKSSQELADVSAYSAPGLYRLLRLSTASGVFAVDGPVKGFETRFRNNKLSIHLRTDHPESVRHLLMTFANDCDSAWTKLAEGVKTGEEPFQLEHGTDFWKYIKDRPENEKIFSHAMAYQEKSSRLTHIKEYRWDQYDRVVDIGGAYGSFLASLMTAFPQLNGTLFDMPQVIENAKVLWKDEHANLAGRVDLVGGDFFDSTTIPRDTEGKTVYIMRSILHDWNDESSVSILKALASALKGTQSKLIINELVIEDVFPGEMTVKLGMDVHMLAICSGKERTKHEWEALLSQGGFRLNQIYAAKGLQSMIESEVAHKP</sequence>
<keyword evidence="3" id="KW-0949">S-adenosyl-L-methionine</keyword>
<evidence type="ECO:0000259" key="6">
    <source>
        <dbReference type="Pfam" id="PF08100"/>
    </source>
</evidence>
<dbReference type="PIRSF" id="PIRSF005739">
    <property type="entry name" value="O-mtase"/>
    <property type="match status" value="1"/>
</dbReference>
<dbReference type="PANTHER" id="PTHR43712">
    <property type="entry name" value="PUTATIVE (AFU_ORTHOLOGUE AFUA_4G14580)-RELATED"/>
    <property type="match status" value="1"/>
</dbReference>
<gene>
    <name evidence="7" type="ORF">WJX74_005753</name>
</gene>
<feature type="active site" description="Proton acceptor" evidence="4">
    <location>
        <position position="299"/>
    </location>
</feature>
<dbReference type="Pfam" id="PF08100">
    <property type="entry name" value="Dimerisation"/>
    <property type="match status" value="1"/>
</dbReference>
<feature type="domain" description="O-methyltransferase C-terminal" evidence="5">
    <location>
        <begin position="156"/>
        <end position="373"/>
    </location>
</feature>
<dbReference type="Gene3D" id="1.10.10.10">
    <property type="entry name" value="Winged helix-like DNA-binding domain superfamily/Winged helix DNA-binding domain"/>
    <property type="match status" value="1"/>
</dbReference>
<evidence type="ECO:0000256" key="1">
    <source>
        <dbReference type="ARBA" id="ARBA00022603"/>
    </source>
</evidence>
<protein>
    <recommendedName>
        <fullName evidence="9">O-methyltransferase</fullName>
    </recommendedName>
</protein>
<evidence type="ECO:0000256" key="3">
    <source>
        <dbReference type="ARBA" id="ARBA00022691"/>
    </source>
</evidence>
<dbReference type="InterPro" id="IPR016461">
    <property type="entry name" value="COMT-like"/>
</dbReference>
<dbReference type="AlphaFoldDB" id="A0AAW1RQB6"/>
<dbReference type="EMBL" id="JALJOS010000008">
    <property type="protein sequence ID" value="KAK9835678.1"/>
    <property type="molecule type" value="Genomic_DNA"/>
</dbReference>
<dbReference type="PROSITE" id="PS51683">
    <property type="entry name" value="SAM_OMT_II"/>
    <property type="match status" value="1"/>
</dbReference>